<feature type="compositionally biased region" description="Basic and acidic residues" evidence="1">
    <location>
        <begin position="65"/>
        <end position="79"/>
    </location>
</feature>
<feature type="region of interest" description="Disordered" evidence="1">
    <location>
        <begin position="45"/>
        <end position="94"/>
    </location>
</feature>
<evidence type="ECO:0000256" key="1">
    <source>
        <dbReference type="SAM" id="MobiDB-lite"/>
    </source>
</evidence>
<proteinExistence type="predicted"/>
<dbReference type="Pfam" id="PF20236">
    <property type="entry name" value="DUF6593"/>
    <property type="match status" value="1"/>
</dbReference>
<accession>A0ABR1JKB1</accession>
<sequence length="221" mass="24700">MKLYQKPTPNPTLNDGYYDESGRTVYKLHTPLRASNRTTTITKFLLPGSGQSSVSRRPTSPPGHFKLDDSEPSDIRSDGTEQSSSAEAESATSLEGNESFPSLFIYVAQIDWKAVKSNVIRFVDGRELEAAKFLRKGKWGERFFTASDGVEYKWIMGHTTSELLTNTSSDESTPIAKFHRKAGLFGSKSTPAYIEIYPAGHHIADEIFLTSIYIERNRSFS</sequence>
<protein>
    <recommendedName>
        <fullName evidence="2">DUF6593 domain-containing protein</fullName>
    </recommendedName>
</protein>
<organism evidence="3 4">
    <name type="scientific">Marasmiellus scandens</name>
    <dbReference type="NCBI Taxonomy" id="2682957"/>
    <lineage>
        <taxon>Eukaryota</taxon>
        <taxon>Fungi</taxon>
        <taxon>Dikarya</taxon>
        <taxon>Basidiomycota</taxon>
        <taxon>Agaricomycotina</taxon>
        <taxon>Agaricomycetes</taxon>
        <taxon>Agaricomycetidae</taxon>
        <taxon>Agaricales</taxon>
        <taxon>Marasmiineae</taxon>
        <taxon>Omphalotaceae</taxon>
        <taxon>Marasmiellus</taxon>
    </lineage>
</organism>
<dbReference type="EMBL" id="JBANRG010000012">
    <property type="protein sequence ID" value="KAK7461965.1"/>
    <property type="molecule type" value="Genomic_DNA"/>
</dbReference>
<evidence type="ECO:0000313" key="3">
    <source>
        <dbReference type="EMBL" id="KAK7461965.1"/>
    </source>
</evidence>
<keyword evidence="4" id="KW-1185">Reference proteome</keyword>
<name>A0ABR1JKB1_9AGAR</name>
<evidence type="ECO:0000313" key="4">
    <source>
        <dbReference type="Proteomes" id="UP001498398"/>
    </source>
</evidence>
<dbReference type="InterPro" id="IPR046528">
    <property type="entry name" value="DUF6593"/>
</dbReference>
<feature type="compositionally biased region" description="Polar residues" evidence="1">
    <location>
        <begin position="49"/>
        <end position="58"/>
    </location>
</feature>
<gene>
    <name evidence="3" type="ORF">VKT23_008397</name>
</gene>
<feature type="compositionally biased region" description="Low complexity" evidence="1">
    <location>
        <begin position="80"/>
        <end position="93"/>
    </location>
</feature>
<dbReference type="Proteomes" id="UP001498398">
    <property type="component" value="Unassembled WGS sequence"/>
</dbReference>
<comment type="caution">
    <text evidence="3">The sequence shown here is derived from an EMBL/GenBank/DDBJ whole genome shotgun (WGS) entry which is preliminary data.</text>
</comment>
<evidence type="ECO:0000259" key="2">
    <source>
        <dbReference type="Pfam" id="PF20236"/>
    </source>
</evidence>
<feature type="domain" description="DUF6593" evidence="2">
    <location>
        <begin position="17"/>
        <end position="218"/>
    </location>
</feature>
<reference evidence="3 4" key="1">
    <citation type="submission" date="2024-01" db="EMBL/GenBank/DDBJ databases">
        <title>A draft genome for the cacao thread blight pathogen Marasmiellus scandens.</title>
        <authorList>
            <person name="Baruah I.K."/>
            <person name="Leung J."/>
            <person name="Bukari Y."/>
            <person name="Amoako-Attah I."/>
            <person name="Meinhardt L.W."/>
            <person name="Bailey B.A."/>
            <person name="Cohen S.P."/>
        </authorList>
    </citation>
    <scope>NUCLEOTIDE SEQUENCE [LARGE SCALE GENOMIC DNA]</scope>
    <source>
        <strain evidence="3 4">GH-19</strain>
    </source>
</reference>